<organism evidence="2 3">
    <name type="scientific">Marinobacter adhaerens</name>
    <dbReference type="NCBI Taxonomy" id="1033846"/>
    <lineage>
        <taxon>Bacteria</taxon>
        <taxon>Pseudomonadati</taxon>
        <taxon>Pseudomonadota</taxon>
        <taxon>Gammaproteobacteria</taxon>
        <taxon>Pseudomonadales</taxon>
        <taxon>Marinobacteraceae</taxon>
        <taxon>Marinobacter</taxon>
    </lineage>
</organism>
<proteinExistence type="predicted"/>
<gene>
    <name evidence="2" type="ORF">HLV39_03235</name>
</gene>
<dbReference type="EMBL" id="JABEVQ010000002">
    <property type="protein sequence ID" value="NWN90514.1"/>
    <property type="molecule type" value="Genomic_DNA"/>
</dbReference>
<keyword evidence="1" id="KW-0812">Transmembrane</keyword>
<dbReference type="Pfam" id="PF11174">
    <property type="entry name" value="DUF2970"/>
    <property type="match status" value="1"/>
</dbReference>
<evidence type="ECO:0000313" key="2">
    <source>
        <dbReference type="EMBL" id="NWN90514.1"/>
    </source>
</evidence>
<dbReference type="AlphaFoldDB" id="A0A851HLT8"/>
<accession>A0A851HLT8</accession>
<name>A0A851HLT8_9GAMM</name>
<dbReference type="Proteomes" id="UP000536442">
    <property type="component" value="Unassembled WGS sequence"/>
</dbReference>
<sequence length="76" mass="7950">MAKTPENNKNGKPGSPGLLKVMQGIAAGALGVQSSKRREEDFGSHSPWPYIVGGLLFTALFVGTLLLIVQAVLSGQ</sequence>
<keyword evidence="3" id="KW-1185">Reference proteome</keyword>
<comment type="caution">
    <text evidence="2">The sequence shown here is derived from an EMBL/GenBank/DDBJ whole genome shotgun (WGS) entry which is preliminary data.</text>
</comment>
<feature type="transmembrane region" description="Helical" evidence="1">
    <location>
        <begin position="48"/>
        <end position="73"/>
    </location>
</feature>
<dbReference type="InterPro" id="IPR021344">
    <property type="entry name" value="DUF2970"/>
</dbReference>
<reference evidence="2 3" key="1">
    <citation type="submission" date="2020-03" db="EMBL/GenBank/DDBJ databases">
        <title>Metagenomic, metatranscriptomic, and metabolomic analyses revealed the key microbes and metabolic features during the fermentation of ganjang, Korean traditional soy sauce.</title>
        <authorList>
            <person name="Chun B.H."/>
            <person name="Jeon C.O."/>
        </authorList>
    </citation>
    <scope>NUCLEOTIDE SEQUENCE [LARGE SCALE GENOMIC DNA]</scope>
    <source>
        <strain evidence="2 3">KG14</strain>
    </source>
</reference>
<keyword evidence="1" id="KW-0472">Membrane</keyword>
<evidence type="ECO:0000256" key="1">
    <source>
        <dbReference type="SAM" id="Phobius"/>
    </source>
</evidence>
<protein>
    <submittedName>
        <fullName evidence="2">DUF2970 domain-containing protein</fullName>
    </submittedName>
</protein>
<evidence type="ECO:0000313" key="3">
    <source>
        <dbReference type="Proteomes" id="UP000536442"/>
    </source>
</evidence>
<keyword evidence="1" id="KW-1133">Transmembrane helix</keyword>